<dbReference type="InterPro" id="IPR050814">
    <property type="entry name" value="Myo-inositol_Transporter"/>
</dbReference>
<keyword evidence="5 10" id="KW-0812">Transmembrane</keyword>
<accession>A0A2N5J0C5</accession>
<dbReference type="NCBIfam" id="TIGR00879">
    <property type="entry name" value="SP"/>
    <property type="match status" value="1"/>
</dbReference>
<dbReference type="InterPro" id="IPR005828">
    <property type="entry name" value="MFS_sugar_transport-like"/>
</dbReference>
<dbReference type="Pfam" id="PF00083">
    <property type="entry name" value="Sugar_tr"/>
    <property type="match status" value="1"/>
</dbReference>
<feature type="region of interest" description="Disordered" evidence="9">
    <location>
        <begin position="704"/>
        <end position="725"/>
    </location>
</feature>
<dbReference type="InterPro" id="IPR036259">
    <property type="entry name" value="MFS_trans_sf"/>
</dbReference>
<evidence type="ECO:0000313" key="13">
    <source>
        <dbReference type="Proteomes" id="UP000235034"/>
    </source>
</evidence>
<gene>
    <name evidence="12" type="ORF">Uis4E_1504</name>
</gene>
<dbReference type="InterPro" id="IPR005829">
    <property type="entry name" value="Sugar_transporter_CS"/>
</dbReference>
<dbReference type="EMBL" id="NMWT01000022">
    <property type="protein sequence ID" value="PLS27659.1"/>
    <property type="molecule type" value="Genomic_DNA"/>
</dbReference>
<dbReference type="PROSITE" id="PS00217">
    <property type="entry name" value="SUGAR_TRANSPORT_2"/>
    <property type="match status" value="1"/>
</dbReference>
<keyword evidence="6 10" id="KW-1133">Transmembrane helix</keyword>
<dbReference type="PROSITE" id="PS00216">
    <property type="entry name" value="SUGAR_TRANSPORT_1"/>
    <property type="match status" value="1"/>
</dbReference>
<feature type="transmembrane region" description="Helical" evidence="10">
    <location>
        <begin position="311"/>
        <end position="332"/>
    </location>
</feature>
<keyword evidence="8" id="KW-0175">Coiled coil</keyword>
<feature type="transmembrane region" description="Helical" evidence="10">
    <location>
        <begin position="122"/>
        <end position="143"/>
    </location>
</feature>
<feature type="coiled-coil region" evidence="8">
    <location>
        <begin position="480"/>
        <end position="548"/>
    </location>
</feature>
<evidence type="ECO:0000256" key="9">
    <source>
        <dbReference type="SAM" id="MobiDB-lite"/>
    </source>
</evidence>
<comment type="caution">
    <text evidence="12">The sequence shown here is derived from an EMBL/GenBank/DDBJ whole genome shotgun (WGS) entry which is preliminary data.</text>
</comment>
<name>A0A2N5J0C5_9BIFI</name>
<evidence type="ECO:0000256" key="6">
    <source>
        <dbReference type="ARBA" id="ARBA00022989"/>
    </source>
</evidence>
<evidence type="ECO:0000256" key="3">
    <source>
        <dbReference type="ARBA" id="ARBA00022448"/>
    </source>
</evidence>
<organism evidence="12 13">
    <name type="scientific">Bifidobacterium parmae</name>
    <dbReference type="NCBI Taxonomy" id="361854"/>
    <lineage>
        <taxon>Bacteria</taxon>
        <taxon>Bacillati</taxon>
        <taxon>Actinomycetota</taxon>
        <taxon>Actinomycetes</taxon>
        <taxon>Bifidobacteriales</taxon>
        <taxon>Bifidobacteriaceae</taxon>
        <taxon>Bifidobacterium</taxon>
    </lineage>
</organism>
<keyword evidence="7 10" id="KW-0472">Membrane</keyword>
<feature type="transmembrane region" description="Helical" evidence="10">
    <location>
        <begin position="367"/>
        <end position="390"/>
    </location>
</feature>
<feature type="transmembrane region" description="Helical" evidence="10">
    <location>
        <begin position="155"/>
        <end position="178"/>
    </location>
</feature>
<evidence type="ECO:0000256" key="4">
    <source>
        <dbReference type="ARBA" id="ARBA00022475"/>
    </source>
</evidence>
<keyword evidence="13" id="KW-1185">Reference proteome</keyword>
<feature type="domain" description="Major facilitator superfamily (MFS) profile" evidence="11">
    <location>
        <begin position="31"/>
        <end position="456"/>
    </location>
</feature>
<feature type="transmembrane region" description="Helical" evidence="10">
    <location>
        <begin position="273"/>
        <end position="296"/>
    </location>
</feature>
<dbReference type="InterPro" id="IPR003663">
    <property type="entry name" value="Sugar/inositol_transpt"/>
</dbReference>
<keyword evidence="4" id="KW-1003">Cell membrane</keyword>
<dbReference type="AlphaFoldDB" id="A0A2N5J0C5"/>
<reference evidence="12 13" key="1">
    <citation type="submission" date="2017-07" db="EMBL/GenBank/DDBJ databases">
        <title>Bifidobacterium novel species.</title>
        <authorList>
            <person name="Lugli G.A."/>
            <person name="Milani C."/>
            <person name="Duranti S."/>
            <person name="Mangifesta M."/>
        </authorList>
    </citation>
    <scope>NUCLEOTIDE SEQUENCE [LARGE SCALE GENOMIC DNA]</scope>
    <source>
        <strain evidence="12 13">77</strain>
    </source>
</reference>
<keyword evidence="3" id="KW-0813">Transport</keyword>
<evidence type="ECO:0000256" key="2">
    <source>
        <dbReference type="ARBA" id="ARBA00010992"/>
    </source>
</evidence>
<evidence type="ECO:0000256" key="10">
    <source>
        <dbReference type="SAM" id="Phobius"/>
    </source>
</evidence>
<dbReference type="PRINTS" id="PR00171">
    <property type="entry name" value="SUGRTRNSPORT"/>
</dbReference>
<dbReference type="PANTHER" id="PTHR48020:SF12">
    <property type="entry name" value="PROTON MYO-INOSITOL COTRANSPORTER"/>
    <property type="match status" value="1"/>
</dbReference>
<dbReference type="GO" id="GO:0022857">
    <property type="term" value="F:transmembrane transporter activity"/>
    <property type="evidence" value="ECO:0007669"/>
    <property type="project" value="InterPro"/>
</dbReference>
<evidence type="ECO:0000313" key="12">
    <source>
        <dbReference type="EMBL" id="PLS27659.1"/>
    </source>
</evidence>
<dbReference type="SUPFAM" id="SSF103473">
    <property type="entry name" value="MFS general substrate transporter"/>
    <property type="match status" value="1"/>
</dbReference>
<feature type="transmembrane region" description="Helical" evidence="10">
    <location>
        <begin position="27"/>
        <end position="44"/>
    </location>
</feature>
<feature type="transmembrane region" description="Helical" evidence="10">
    <location>
        <begin position="97"/>
        <end position="116"/>
    </location>
</feature>
<dbReference type="InterPro" id="IPR020846">
    <property type="entry name" value="MFS_dom"/>
</dbReference>
<evidence type="ECO:0000256" key="5">
    <source>
        <dbReference type="ARBA" id="ARBA00022692"/>
    </source>
</evidence>
<feature type="transmembrane region" description="Helical" evidence="10">
    <location>
        <begin position="339"/>
        <end position="361"/>
    </location>
</feature>
<proteinExistence type="inferred from homology"/>
<comment type="subcellular location">
    <subcellularLocation>
        <location evidence="1">Cell membrane</location>
        <topology evidence="1">Multi-pass membrane protein</topology>
    </subcellularLocation>
</comment>
<comment type="similarity">
    <text evidence="2">Belongs to the major facilitator superfamily. Sugar transporter (TC 2.A.1.1) family.</text>
</comment>
<evidence type="ECO:0000256" key="1">
    <source>
        <dbReference type="ARBA" id="ARBA00004651"/>
    </source>
</evidence>
<sequence>MAGLFHAVSKQRNPLGTAVRLHGSGRYTFGLALSAGLAGLLYGYDTVSISGAIEFLRTRYRLDTVMEGLVISSIMLGAIIGAAWAGFLSDRFGRRRVLIAGGCFFCISAVWSAITFGPYDLIAARVVGGFGIGLTAALAVTYITESAPTNIRGTLTFSYQMLAVCGIFLTNVINYIIASYGTPAWDLSTGWRWMLGLGAIPALAFLLAMWRAPESPRYLIQHDRADEGFRVLEHILGTEDARIRTDDIQASIQLEREMSSEFTDLFRPGLGKALFIGIFLAVFNQAVGINAISYYGPVMFSRLGFGGDTEFLASACVGGFELVFTVIGMYLIDTIGRKRLMAVGSGLMTVFAMCIAGSYIVGMPLLTLVFIMLFAASFAFSMGPIPWVVIPELFPTFLRGRATGLCVMCLLTVNWAVAQFTPMMVDSLGGGITFLIFGLLDIVCMFGIVTLVPETMGRTLEEIEHLWQPRTSLAAARYALSSADANIRHAEAAIVSAENERLQAMGIMEAAERARVAAQKQIFEIQAKERAKAERLSAERAVEEARRAAHTLMSVPLPPNAGAAASATHRHPTADDLTTRVTHEFDTENGGDDKLMSTTVPLARSDAHPDAVAATERAHRIAADLMAGTATAAELGDDEVRRITVESNPMNGADIARDITVDLPERQPGHEPEREPDLPARDLDADATAAVDAIDMLDVADKGRTTAATDSRHTDIDPTALDDAELPDMDATRRLDPRRIPPTASAPDPLIAAREHADTLARQRAEDAREAKAIDDALDTLDSFIKG</sequence>
<feature type="transmembrane region" description="Helical" evidence="10">
    <location>
        <begin position="402"/>
        <end position="420"/>
    </location>
</feature>
<feature type="transmembrane region" description="Helical" evidence="10">
    <location>
        <begin position="64"/>
        <end position="85"/>
    </location>
</feature>
<dbReference type="InterPro" id="IPR047984">
    <property type="entry name" value="XylE-like"/>
</dbReference>
<dbReference type="RefSeq" id="WP_207764562.1">
    <property type="nucleotide sequence ID" value="NZ_NMWT01000022.1"/>
</dbReference>
<dbReference type="Gene3D" id="1.20.1250.20">
    <property type="entry name" value="MFS general substrate transporter like domains"/>
    <property type="match status" value="1"/>
</dbReference>
<keyword evidence="12" id="KW-0762">Sugar transport</keyword>
<feature type="compositionally biased region" description="Basic and acidic residues" evidence="9">
    <location>
        <begin position="704"/>
        <end position="716"/>
    </location>
</feature>
<dbReference type="Proteomes" id="UP000235034">
    <property type="component" value="Unassembled WGS sequence"/>
</dbReference>
<dbReference type="GO" id="GO:0005886">
    <property type="term" value="C:plasma membrane"/>
    <property type="evidence" value="ECO:0007669"/>
    <property type="project" value="UniProtKB-SubCell"/>
</dbReference>
<dbReference type="PROSITE" id="PS50850">
    <property type="entry name" value="MFS"/>
    <property type="match status" value="1"/>
</dbReference>
<evidence type="ECO:0000259" key="11">
    <source>
        <dbReference type="PROSITE" id="PS50850"/>
    </source>
</evidence>
<evidence type="ECO:0000256" key="7">
    <source>
        <dbReference type="ARBA" id="ARBA00023136"/>
    </source>
</evidence>
<protein>
    <submittedName>
        <fullName evidence="12">Sugar transporter</fullName>
    </submittedName>
</protein>
<dbReference type="CDD" id="cd17359">
    <property type="entry name" value="MFS_XylE_like"/>
    <property type="match status" value="1"/>
</dbReference>
<feature type="transmembrane region" description="Helical" evidence="10">
    <location>
        <begin position="432"/>
        <end position="452"/>
    </location>
</feature>
<evidence type="ECO:0000256" key="8">
    <source>
        <dbReference type="SAM" id="Coils"/>
    </source>
</evidence>
<dbReference type="PANTHER" id="PTHR48020">
    <property type="entry name" value="PROTON MYO-INOSITOL COTRANSPORTER"/>
    <property type="match status" value="1"/>
</dbReference>
<feature type="transmembrane region" description="Helical" evidence="10">
    <location>
        <begin position="190"/>
        <end position="210"/>
    </location>
</feature>